<proteinExistence type="predicted"/>
<evidence type="ECO:0000313" key="2">
    <source>
        <dbReference type="WBParaSite" id="JU765_v2.g9273.t1"/>
    </source>
</evidence>
<sequence length="120" mass="13581">MTRHICPVCKNPLKEKFDWKGILFAILCFPCGIFCCIRRRRLRCKQCEHEVYIADGSIPTIVSAYKEFGNFKWQFSKKKTTPVVNSMPQVPETHYGTNPTPSNANGTVPTSNQNQAEAAV</sequence>
<name>A0AC34RRD0_9BILA</name>
<protein>
    <submittedName>
        <fullName evidence="2">Membrane protein BRI3</fullName>
    </submittedName>
</protein>
<evidence type="ECO:0000313" key="1">
    <source>
        <dbReference type="Proteomes" id="UP000887576"/>
    </source>
</evidence>
<accession>A0AC34RRD0</accession>
<dbReference type="WBParaSite" id="JU765_v2.g9273.t1">
    <property type="protein sequence ID" value="JU765_v2.g9273.t1"/>
    <property type="gene ID" value="JU765_v2.g9273"/>
</dbReference>
<reference evidence="2" key="1">
    <citation type="submission" date="2022-11" db="UniProtKB">
        <authorList>
            <consortium name="WormBaseParasite"/>
        </authorList>
    </citation>
    <scope>IDENTIFICATION</scope>
</reference>
<dbReference type="Proteomes" id="UP000887576">
    <property type="component" value="Unplaced"/>
</dbReference>
<organism evidence="1 2">
    <name type="scientific">Panagrolaimus sp. JU765</name>
    <dbReference type="NCBI Taxonomy" id="591449"/>
    <lineage>
        <taxon>Eukaryota</taxon>
        <taxon>Metazoa</taxon>
        <taxon>Ecdysozoa</taxon>
        <taxon>Nematoda</taxon>
        <taxon>Chromadorea</taxon>
        <taxon>Rhabditida</taxon>
        <taxon>Tylenchina</taxon>
        <taxon>Panagrolaimomorpha</taxon>
        <taxon>Panagrolaimoidea</taxon>
        <taxon>Panagrolaimidae</taxon>
        <taxon>Panagrolaimus</taxon>
    </lineage>
</organism>